<accession>A0A7X9RT76</accession>
<sequence>MKCRKFFYFIIAVTVSISFYSCGRTANSMNKHSLCYEKIIKSDPVRNENGQMISFMDSMFLQLDINGKNVKGTFEWMPSKSKYITGTLKGKIEENLIKAIYTYQTSEGLMQQEERYIKLEEDSAYFRVGGKMRLKDGVYVYTNDQENMQFGAAIPLKYCGL</sequence>
<reference evidence="1 2" key="1">
    <citation type="submission" date="2020-04" db="EMBL/GenBank/DDBJ databases">
        <title>Flammeovirga sp. SR4, a novel species isolated from seawater.</title>
        <authorList>
            <person name="Wang X."/>
        </authorList>
    </citation>
    <scope>NUCLEOTIDE SEQUENCE [LARGE SCALE GENOMIC DNA]</scope>
    <source>
        <strain evidence="1 2">ATCC 23126</strain>
    </source>
</reference>
<dbReference type="EMBL" id="JABANE010000005">
    <property type="protein sequence ID" value="NME66902.1"/>
    <property type="molecule type" value="Genomic_DNA"/>
</dbReference>
<dbReference type="Proteomes" id="UP000576082">
    <property type="component" value="Unassembled WGS sequence"/>
</dbReference>
<dbReference type="PROSITE" id="PS51257">
    <property type="entry name" value="PROKAR_LIPOPROTEIN"/>
    <property type="match status" value="1"/>
</dbReference>
<evidence type="ECO:0000313" key="1">
    <source>
        <dbReference type="EMBL" id="NME66902.1"/>
    </source>
</evidence>
<evidence type="ECO:0008006" key="3">
    <source>
        <dbReference type="Google" id="ProtNLM"/>
    </source>
</evidence>
<evidence type="ECO:0000313" key="2">
    <source>
        <dbReference type="Proteomes" id="UP000576082"/>
    </source>
</evidence>
<organism evidence="1 2">
    <name type="scientific">Flammeovirga aprica JL-4</name>
    <dbReference type="NCBI Taxonomy" id="694437"/>
    <lineage>
        <taxon>Bacteria</taxon>
        <taxon>Pseudomonadati</taxon>
        <taxon>Bacteroidota</taxon>
        <taxon>Cytophagia</taxon>
        <taxon>Cytophagales</taxon>
        <taxon>Flammeovirgaceae</taxon>
        <taxon>Flammeovirga</taxon>
    </lineage>
</organism>
<name>A0A7X9RT76_9BACT</name>
<dbReference type="RefSeq" id="WP_169654828.1">
    <property type="nucleotide sequence ID" value="NZ_JABANE010000005.1"/>
</dbReference>
<comment type="caution">
    <text evidence="1">The sequence shown here is derived from an EMBL/GenBank/DDBJ whole genome shotgun (WGS) entry which is preliminary data.</text>
</comment>
<gene>
    <name evidence="1" type="ORF">HHU12_02890</name>
</gene>
<protein>
    <recommendedName>
        <fullName evidence="3">Lipoprotein</fullName>
    </recommendedName>
</protein>
<proteinExistence type="predicted"/>
<dbReference type="AlphaFoldDB" id="A0A7X9RT76"/>
<keyword evidence="2" id="KW-1185">Reference proteome</keyword>